<proteinExistence type="predicted"/>
<keyword evidence="2" id="KW-0808">Transferase</keyword>
<organism evidence="2 3">
    <name type="scientific">Methanosarcina mazei WWM610</name>
    <dbReference type="NCBI Taxonomy" id="1434117"/>
    <lineage>
        <taxon>Archaea</taxon>
        <taxon>Methanobacteriati</taxon>
        <taxon>Methanobacteriota</taxon>
        <taxon>Stenosarchaea group</taxon>
        <taxon>Methanomicrobia</taxon>
        <taxon>Methanosarcinales</taxon>
        <taxon>Methanosarcinaceae</taxon>
        <taxon>Methanosarcina</taxon>
    </lineage>
</organism>
<dbReference type="PANTHER" id="PTHR22916">
    <property type="entry name" value="GLYCOSYLTRANSFERASE"/>
    <property type="match status" value="1"/>
</dbReference>
<sequence>MPKVTVLMAVFNAEKYLNEAIESILNQTFSNLEFLIIYDKSQDKTLEILKSYSDPRLRIIENEERLGFVKSLNKGLSLAEGEFIARMDADDISLPKRLAIQLDYFDSHPFIDFVCSSISVMDETGCVIDYIADISSSDEIYYTLNFRNCIAHGSVMFRKSIIDLVGNYEESCAAEDYNLWHRISKKYVIHKIDQPLYGWRTHKTSISSVNSTRLREAAYGIFRANLINLLGRNVEGKLTRLVWDNFCNTHYADLNDYSYKEIATIAELIRELNIKIVNTTPPGLSKRVITDLGNEKYMRYLFVTGRKMGLFKTLELINSIDENSIYKVSIIRKLINNFIKSTINKKDIGRNY</sequence>
<evidence type="ECO:0000313" key="3">
    <source>
        <dbReference type="Proteomes" id="UP000033058"/>
    </source>
</evidence>
<dbReference type="HOGENOM" id="CLU_025996_0_4_2"/>
<dbReference type="SUPFAM" id="SSF53448">
    <property type="entry name" value="Nucleotide-diphospho-sugar transferases"/>
    <property type="match status" value="1"/>
</dbReference>
<evidence type="ECO:0000259" key="1">
    <source>
        <dbReference type="Pfam" id="PF00535"/>
    </source>
</evidence>
<dbReference type="EMBL" id="CP009509">
    <property type="protein sequence ID" value="AKB39652.1"/>
    <property type="molecule type" value="Genomic_DNA"/>
</dbReference>
<feature type="domain" description="Glycosyltransferase 2-like" evidence="1">
    <location>
        <begin position="5"/>
        <end position="156"/>
    </location>
</feature>
<dbReference type="InterPro" id="IPR029044">
    <property type="entry name" value="Nucleotide-diphossugar_trans"/>
</dbReference>
<accession>A0A0E3PTP6</accession>
<dbReference type="Gene3D" id="3.90.550.10">
    <property type="entry name" value="Spore Coat Polysaccharide Biosynthesis Protein SpsA, Chain A"/>
    <property type="match status" value="1"/>
</dbReference>
<evidence type="ECO:0000313" key="2">
    <source>
        <dbReference type="EMBL" id="AKB39652.1"/>
    </source>
</evidence>
<dbReference type="Proteomes" id="UP000033058">
    <property type="component" value="Chromosome"/>
</dbReference>
<dbReference type="PATRIC" id="fig|1434117.4.peg.817"/>
<dbReference type="Pfam" id="PF00535">
    <property type="entry name" value="Glycos_transf_2"/>
    <property type="match status" value="1"/>
</dbReference>
<name>A0A0E3PTP6_METMZ</name>
<dbReference type="AlphaFoldDB" id="A0A0E3PTP6"/>
<reference evidence="2 3" key="1">
    <citation type="submission" date="2014-07" db="EMBL/GenBank/DDBJ databases">
        <title>Methanogenic archaea and the global carbon cycle.</title>
        <authorList>
            <person name="Henriksen J.R."/>
            <person name="Luke J."/>
            <person name="Reinhart S."/>
            <person name="Benedict M.N."/>
            <person name="Youngblut N.D."/>
            <person name="Metcalf M.E."/>
            <person name="Whitaker R.J."/>
            <person name="Metcalf W.W."/>
        </authorList>
    </citation>
    <scope>NUCLEOTIDE SEQUENCE [LARGE SCALE GENOMIC DNA]</scope>
    <source>
        <strain evidence="2 3">WWM610</strain>
    </source>
</reference>
<protein>
    <submittedName>
        <fullName evidence="2">Beta-1,3-glucosyltransferase</fullName>
    </submittedName>
</protein>
<dbReference type="RefSeq" id="WP_052716851.1">
    <property type="nucleotide sequence ID" value="NZ_CP009509.1"/>
</dbReference>
<dbReference type="PANTHER" id="PTHR22916:SF3">
    <property type="entry name" value="UDP-GLCNAC:BETAGAL BETA-1,3-N-ACETYLGLUCOSAMINYLTRANSFERASE-LIKE PROTEIN 1"/>
    <property type="match status" value="1"/>
</dbReference>
<gene>
    <name evidence="2" type="ORF">MSMAW_0661</name>
</gene>
<dbReference type="InterPro" id="IPR001173">
    <property type="entry name" value="Glyco_trans_2-like"/>
</dbReference>
<dbReference type="GO" id="GO:0016758">
    <property type="term" value="F:hexosyltransferase activity"/>
    <property type="evidence" value="ECO:0007669"/>
    <property type="project" value="UniProtKB-ARBA"/>
</dbReference>
<dbReference type="GeneID" id="25418238"/>